<dbReference type="PROSITE" id="PS01032">
    <property type="entry name" value="PPM_1"/>
    <property type="match status" value="1"/>
</dbReference>
<evidence type="ECO:0000256" key="4">
    <source>
        <dbReference type="ARBA" id="ARBA00013081"/>
    </source>
</evidence>
<gene>
    <name evidence="12" type="ORF">JTE90_002235</name>
</gene>
<accession>A0AAV6V6W1</accession>
<evidence type="ECO:0000313" key="12">
    <source>
        <dbReference type="EMBL" id="KAG8191961.1"/>
    </source>
</evidence>
<dbReference type="EMBL" id="JAFNEN010000148">
    <property type="protein sequence ID" value="KAG8191961.1"/>
    <property type="molecule type" value="Genomic_DNA"/>
</dbReference>
<dbReference type="Gene3D" id="3.60.40.10">
    <property type="entry name" value="PPM-type phosphatase domain"/>
    <property type="match status" value="1"/>
</dbReference>
<feature type="compositionally biased region" description="Basic and acidic residues" evidence="10">
    <location>
        <begin position="399"/>
        <end position="409"/>
    </location>
</feature>
<comment type="caution">
    <text evidence="12">The sequence shown here is derived from an EMBL/GenBank/DDBJ whole genome shotgun (WGS) entry which is preliminary data.</text>
</comment>
<dbReference type="GO" id="GO:0046872">
    <property type="term" value="F:metal ion binding"/>
    <property type="evidence" value="ECO:0007669"/>
    <property type="project" value="UniProtKB-KW"/>
</dbReference>
<feature type="domain" description="PPM-type phosphatase" evidence="11">
    <location>
        <begin position="56"/>
        <end position="319"/>
    </location>
</feature>
<evidence type="ECO:0000256" key="1">
    <source>
        <dbReference type="ARBA" id="ARBA00001936"/>
    </source>
</evidence>
<dbReference type="InterPro" id="IPR000222">
    <property type="entry name" value="PP2C_BS"/>
</dbReference>
<evidence type="ECO:0000256" key="10">
    <source>
        <dbReference type="SAM" id="MobiDB-lite"/>
    </source>
</evidence>
<dbReference type="InterPro" id="IPR015655">
    <property type="entry name" value="PP2C"/>
</dbReference>
<evidence type="ECO:0000256" key="2">
    <source>
        <dbReference type="ARBA" id="ARBA00001946"/>
    </source>
</evidence>
<feature type="compositionally biased region" description="Polar residues" evidence="10">
    <location>
        <begin position="377"/>
        <end position="391"/>
    </location>
</feature>
<dbReference type="PANTHER" id="PTHR13832:SF565">
    <property type="entry name" value="AT28366P-RELATED"/>
    <property type="match status" value="1"/>
</dbReference>
<reference evidence="12 13" key="1">
    <citation type="journal article" date="2022" name="Nat. Ecol. Evol.">
        <title>A masculinizing supergene underlies an exaggerated male reproductive morph in a spider.</title>
        <authorList>
            <person name="Hendrickx F."/>
            <person name="De Corte Z."/>
            <person name="Sonet G."/>
            <person name="Van Belleghem S.M."/>
            <person name="Kostlbacher S."/>
            <person name="Vangestel C."/>
        </authorList>
    </citation>
    <scope>NUCLEOTIDE SEQUENCE [LARGE SCALE GENOMIC DNA]</scope>
    <source>
        <strain evidence="12">W744_W776</strain>
    </source>
</reference>
<name>A0AAV6V6W1_9ARAC</name>
<dbReference type="SUPFAM" id="SSF81606">
    <property type="entry name" value="PP2C-like"/>
    <property type="match status" value="1"/>
</dbReference>
<evidence type="ECO:0000259" key="11">
    <source>
        <dbReference type="PROSITE" id="PS51746"/>
    </source>
</evidence>
<evidence type="ECO:0000256" key="7">
    <source>
        <dbReference type="ARBA" id="ARBA00022912"/>
    </source>
</evidence>
<comment type="cofactor">
    <cofactor evidence="2">
        <name>Mg(2+)</name>
        <dbReference type="ChEBI" id="CHEBI:18420"/>
    </cofactor>
</comment>
<keyword evidence="7 9" id="KW-0904">Protein phosphatase</keyword>
<dbReference type="CDD" id="cd00143">
    <property type="entry name" value="PP2Cc"/>
    <property type="match status" value="1"/>
</dbReference>
<comment type="similarity">
    <text evidence="3 9">Belongs to the PP2C family.</text>
</comment>
<proteinExistence type="inferred from homology"/>
<dbReference type="Pfam" id="PF00481">
    <property type="entry name" value="PP2C"/>
    <property type="match status" value="1"/>
</dbReference>
<dbReference type="GO" id="GO:0004722">
    <property type="term" value="F:protein serine/threonine phosphatase activity"/>
    <property type="evidence" value="ECO:0007669"/>
    <property type="project" value="UniProtKB-EC"/>
</dbReference>
<keyword evidence="13" id="KW-1185">Reference proteome</keyword>
<dbReference type="Proteomes" id="UP000827092">
    <property type="component" value="Unassembled WGS sequence"/>
</dbReference>
<dbReference type="InterPro" id="IPR036457">
    <property type="entry name" value="PPM-type-like_dom_sf"/>
</dbReference>
<evidence type="ECO:0000256" key="5">
    <source>
        <dbReference type="ARBA" id="ARBA00022723"/>
    </source>
</evidence>
<protein>
    <recommendedName>
        <fullName evidence="4">protein-serine/threonine phosphatase</fullName>
        <ecNumber evidence="4">3.1.3.16</ecNumber>
    </recommendedName>
</protein>
<feature type="region of interest" description="Disordered" evidence="10">
    <location>
        <begin position="348"/>
        <end position="409"/>
    </location>
</feature>
<keyword evidence="8" id="KW-0464">Manganese</keyword>
<keyword evidence="6 9" id="KW-0378">Hydrolase</keyword>
<organism evidence="12 13">
    <name type="scientific">Oedothorax gibbosus</name>
    <dbReference type="NCBI Taxonomy" id="931172"/>
    <lineage>
        <taxon>Eukaryota</taxon>
        <taxon>Metazoa</taxon>
        <taxon>Ecdysozoa</taxon>
        <taxon>Arthropoda</taxon>
        <taxon>Chelicerata</taxon>
        <taxon>Arachnida</taxon>
        <taxon>Araneae</taxon>
        <taxon>Araneomorphae</taxon>
        <taxon>Entelegynae</taxon>
        <taxon>Araneoidea</taxon>
        <taxon>Linyphiidae</taxon>
        <taxon>Erigoninae</taxon>
        <taxon>Oedothorax</taxon>
    </lineage>
</organism>
<dbReference type="SMART" id="SM00332">
    <property type="entry name" value="PP2Cc"/>
    <property type="match status" value="1"/>
</dbReference>
<sequence length="409" mass="44793">MLHEISGVHVFMVDRRFMQHLSTSKFEIHLSGNMGQTLSEPVTAKETSSCANEFVKVGASCMQGWRINMEDAHTHLLSLAEDKEAMFFAVYDGHGGAKVAEYAGINLHKKIVSHSSYKKGDIVDAMKSSFLEVDSDMLKDENMKDELAGTTAVVVLIKNGKIYCGNVGDSRSVASVAGAVQQLSFDHKPSNEGETKRIVAAGGWVEFNRVNGNLALSRALGDFVFKKNEKKPPEEQIVTAYPDVVVKDLTSDHEFIVLACDGIWDVMTNDEVVEFVRTRIAARMEPEQICEELMTRCLAPDCQMGGLGCDNMTVVLVCLLQGESYEDLANKCSRVYNTSGHEDSLILSESSASEAEDDSKPDAYQQRDCNRAEQVSCGLNRSAPVQSSEQPLLSGLDSGVRDGEELTIA</sequence>
<evidence type="ECO:0000256" key="6">
    <source>
        <dbReference type="ARBA" id="ARBA00022801"/>
    </source>
</evidence>
<dbReference type="AlphaFoldDB" id="A0AAV6V6W1"/>
<dbReference type="EC" id="3.1.3.16" evidence="4"/>
<dbReference type="PROSITE" id="PS51746">
    <property type="entry name" value="PPM_2"/>
    <property type="match status" value="1"/>
</dbReference>
<keyword evidence="5" id="KW-0479">Metal-binding</keyword>
<dbReference type="InterPro" id="IPR001932">
    <property type="entry name" value="PPM-type_phosphatase-like_dom"/>
</dbReference>
<evidence type="ECO:0000256" key="3">
    <source>
        <dbReference type="ARBA" id="ARBA00006702"/>
    </source>
</evidence>
<evidence type="ECO:0000313" key="13">
    <source>
        <dbReference type="Proteomes" id="UP000827092"/>
    </source>
</evidence>
<dbReference type="FunFam" id="3.60.40.10:FF:000016">
    <property type="entry name" value="Protein phosphatase 2C"/>
    <property type="match status" value="1"/>
</dbReference>
<evidence type="ECO:0000256" key="9">
    <source>
        <dbReference type="RuleBase" id="RU003465"/>
    </source>
</evidence>
<comment type="cofactor">
    <cofactor evidence="1">
        <name>Mn(2+)</name>
        <dbReference type="ChEBI" id="CHEBI:29035"/>
    </cofactor>
</comment>
<evidence type="ECO:0000256" key="8">
    <source>
        <dbReference type="ARBA" id="ARBA00023211"/>
    </source>
</evidence>
<dbReference type="PANTHER" id="PTHR13832">
    <property type="entry name" value="PROTEIN PHOSPHATASE 2C"/>
    <property type="match status" value="1"/>
</dbReference>